<dbReference type="Proteomes" id="UP001595921">
    <property type="component" value="Unassembled WGS sequence"/>
</dbReference>
<feature type="transmembrane region" description="Helical" evidence="2">
    <location>
        <begin position="12"/>
        <end position="36"/>
    </location>
</feature>
<feature type="region of interest" description="Disordered" evidence="1">
    <location>
        <begin position="350"/>
        <end position="426"/>
    </location>
</feature>
<evidence type="ECO:0000256" key="1">
    <source>
        <dbReference type="SAM" id="MobiDB-lite"/>
    </source>
</evidence>
<organism evidence="3 4">
    <name type="scientific">Halobium salinum</name>
    <dbReference type="NCBI Taxonomy" id="1364940"/>
    <lineage>
        <taxon>Archaea</taxon>
        <taxon>Methanobacteriati</taxon>
        <taxon>Methanobacteriota</taxon>
        <taxon>Stenosarchaea group</taxon>
        <taxon>Halobacteria</taxon>
        <taxon>Halobacteriales</taxon>
        <taxon>Haloferacaceae</taxon>
        <taxon>Halobium</taxon>
    </lineage>
</organism>
<keyword evidence="2" id="KW-0472">Membrane</keyword>
<gene>
    <name evidence="3" type="ORF">ACFO0N_11300</name>
</gene>
<comment type="caution">
    <text evidence="3">The sequence shown here is derived from an EMBL/GenBank/DDBJ whole genome shotgun (WGS) entry which is preliminary data.</text>
</comment>
<feature type="region of interest" description="Disordered" evidence="1">
    <location>
        <begin position="228"/>
        <end position="254"/>
    </location>
</feature>
<reference evidence="3 4" key="1">
    <citation type="journal article" date="2019" name="Int. J. Syst. Evol. Microbiol.">
        <title>The Global Catalogue of Microorganisms (GCM) 10K type strain sequencing project: providing services to taxonomists for standard genome sequencing and annotation.</title>
        <authorList>
            <consortium name="The Broad Institute Genomics Platform"/>
            <consortium name="The Broad Institute Genome Sequencing Center for Infectious Disease"/>
            <person name="Wu L."/>
            <person name="Ma J."/>
        </authorList>
    </citation>
    <scope>NUCLEOTIDE SEQUENCE [LARGE SCALE GENOMIC DNA]</scope>
    <source>
        <strain evidence="3 4">CGMCC 1.12553</strain>
    </source>
</reference>
<dbReference type="RefSeq" id="WP_267623722.1">
    <property type="nucleotide sequence ID" value="NZ_JAODIW010000008.1"/>
</dbReference>
<evidence type="ECO:0000256" key="2">
    <source>
        <dbReference type="SAM" id="Phobius"/>
    </source>
</evidence>
<dbReference type="AlphaFoldDB" id="A0ABD5PC95"/>
<feature type="compositionally biased region" description="Basic and acidic residues" evidence="1">
    <location>
        <begin position="228"/>
        <end position="241"/>
    </location>
</feature>
<feature type="compositionally biased region" description="Basic and acidic residues" evidence="1">
    <location>
        <begin position="404"/>
        <end position="426"/>
    </location>
</feature>
<name>A0ABD5PC95_9EURY</name>
<proteinExistence type="predicted"/>
<dbReference type="EMBL" id="JBHSDS010000006">
    <property type="protein sequence ID" value="MFC4358526.1"/>
    <property type="molecule type" value="Genomic_DNA"/>
</dbReference>
<sequence length="426" mass="45152">MLPSPLEAVAEWILVAVRFVGGVGSVTLAAALVYLVRDAYADRRDAEAARERGLELQERQTKLLAASHEPVVRRGAWTERAPDQLAVELTNQGSGVARDLRVTVDLDAPNDAYEVGAAELPLYRLDENGVVDTQEADLRADETATFVAPLAVDLDSTGAFSGSTCPFSAAVEKLRYTGTREASVDVTVEYGNVLDERTDRSVLSGSFTLVEGLDFPAAMRLRTDDETVARSDADDGRDARFSRFSPSRHMSGDATTVPEATVSYFTAPGPGPDEYTLRVGVDLSDADLVTFTRGDRVVASVDTGTDEPVPVCGGGAEEPALAHGDLLHVHAVVGGNEVEIDCFAAPDAVALPPRVGHTDPPTAVERGEPVDTSTSARDGSARAVSDRTEASNAVVGTRPTASETVHEPAAESRERGEAKVEPHTDD</sequence>
<evidence type="ECO:0000313" key="3">
    <source>
        <dbReference type="EMBL" id="MFC4358526.1"/>
    </source>
</evidence>
<accession>A0ABD5PC95</accession>
<keyword evidence="4" id="KW-1185">Reference proteome</keyword>
<protein>
    <submittedName>
        <fullName evidence="3">Uncharacterized protein</fullName>
    </submittedName>
</protein>
<evidence type="ECO:0000313" key="4">
    <source>
        <dbReference type="Proteomes" id="UP001595921"/>
    </source>
</evidence>
<keyword evidence="2" id="KW-1133">Transmembrane helix</keyword>
<keyword evidence="2" id="KW-0812">Transmembrane</keyword>